<evidence type="ECO:0000256" key="13">
    <source>
        <dbReference type="SAM" id="Phobius"/>
    </source>
</evidence>
<sequence>MEMDILYGSITVSCCVILLLWVWREFNKWWLTPKKLEKKLREQGFNGNSYQVFFGDQRWSYRMIKEALSKPIHISDDIEKRVIPHILKTVDTYGKNSFMWVGRIPRVHITEPELVREVLTKYYKFQKNHKALDPITELLLAGMGSLEGEKWAKHRKIINPAFHMEKLKLMLPAFHSSCIDIMHKWEKMVSSGGGSCEVDVWPDLEHLAGDVISRTLFGSSYDEGKNILHQMKELAELAIQVIQLVYIPGRRFFPTKIHKRMKQIDKEVRALLTGIINKRLKAMKAGEAGSDDLLGMLLDTNLKEIEEQGNVKDGGLTIDEVIGECKLFYFAGQDTTSTLLVWTMFFLSRYPEWQERAREEVSQVFGNKKIDFDGINRLKIIPMILHEVLRVYPPVVELTKETYEETKLGPYTIPAGVQLMVPQAILHHDYEIWGEDAKEFKPERFAEGVSKATKSQVCFFPFSWGPRMCIGQNFALLESKLALALILQRFSFELSPTYVHAPYTVITLQPQHGAHIILRKL</sequence>
<evidence type="ECO:0000256" key="1">
    <source>
        <dbReference type="ARBA" id="ARBA00004370"/>
    </source>
</evidence>
<dbReference type="GO" id="GO:0020037">
    <property type="term" value="F:heme binding"/>
    <property type="evidence" value="ECO:0007669"/>
    <property type="project" value="InterPro"/>
</dbReference>
<name>A0A5J4ZYY9_9ASTE</name>
<dbReference type="PANTHER" id="PTHR24282">
    <property type="entry name" value="CYTOCHROME P450 FAMILY MEMBER"/>
    <property type="match status" value="1"/>
</dbReference>
<dbReference type="EMBL" id="CM018047">
    <property type="protein sequence ID" value="KAA8524065.1"/>
    <property type="molecule type" value="Genomic_DNA"/>
</dbReference>
<keyword evidence="8 11" id="KW-0408">Iron</keyword>
<keyword evidence="7 12" id="KW-0560">Oxidoreductase</keyword>
<dbReference type="AlphaFoldDB" id="A0A5J4ZYY9"/>
<comment type="cofactor">
    <cofactor evidence="11">
        <name>heme</name>
        <dbReference type="ChEBI" id="CHEBI:30413"/>
    </cofactor>
</comment>
<dbReference type="OrthoDB" id="1470350at2759"/>
<keyword evidence="3 11" id="KW-0349">Heme</keyword>
<dbReference type="Proteomes" id="UP000325577">
    <property type="component" value="Linkage Group LG4"/>
</dbReference>
<dbReference type="Gene3D" id="1.10.630.10">
    <property type="entry name" value="Cytochrome P450"/>
    <property type="match status" value="1"/>
</dbReference>
<keyword evidence="9 12" id="KW-0503">Monooxygenase</keyword>
<evidence type="ECO:0000256" key="6">
    <source>
        <dbReference type="ARBA" id="ARBA00022989"/>
    </source>
</evidence>
<dbReference type="InterPro" id="IPR002401">
    <property type="entry name" value="Cyt_P450_E_grp-I"/>
</dbReference>
<proteinExistence type="inferred from homology"/>
<dbReference type="GO" id="GO:0005506">
    <property type="term" value="F:iron ion binding"/>
    <property type="evidence" value="ECO:0007669"/>
    <property type="project" value="InterPro"/>
</dbReference>
<dbReference type="PANTHER" id="PTHR24282:SF255">
    <property type="entry name" value="CYTOCHROME P450 72A11-RELATED"/>
    <property type="match status" value="1"/>
</dbReference>
<dbReference type="InterPro" id="IPR001128">
    <property type="entry name" value="Cyt_P450"/>
</dbReference>
<evidence type="ECO:0000256" key="2">
    <source>
        <dbReference type="ARBA" id="ARBA00010617"/>
    </source>
</evidence>
<dbReference type="PRINTS" id="PR00463">
    <property type="entry name" value="EP450I"/>
</dbReference>
<feature type="binding site" description="axial binding residue" evidence="11">
    <location>
        <position position="469"/>
    </location>
    <ligand>
        <name>heme</name>
        <dbReference type="ChEBI" id="CHEBI:30413"/>
    </ligand>
    <ligandPart>
        <name>Fe</name>
        <dbReference type="ChEBI" id="CHEBI:18248"/>
    </ligandPart>
</feature>
<comment type="subcellular location">
    <subcellularLocation>
        <location evidence="1">Membrane</location>
    </subcellularLocation>
</comment>
<dbReference type="PROSITE" id="PS00086">
    <property type="entry name" value="CYTOCHROME_P450"/>
    <property type="match status" value="1"/>
</dbReference>
<dbReference type="PRINTS" id="PR00385">
    <property type="entry name" value="P450"/>
</dbReference>
<dbReference type="InterPro" id="IPR050665">
    <property type="entry name" value="Cytochrome_P450_Monooxygen"/>
</dbReference>
<evidence type="ECO:0000256" key="5">
    <source>
        <dbReference type="ARBA" id="ARBA00022723"/>
    </source>
</evidence>
<dbReference type="Pfam" id="PF00067">
    <property type="entry name" value="p450"/>
    <property type="match status" value="1"/>
</dbReference>
<accession>A0A5J4ZYY9</accession>
<keyword evidence="15" id="KW-1185">Reference proteome</keyword>
<keyword evidence="5 11" id="KW-0479">Metal-binding</keyword>
<keyword evidence="10 13" id="KW-0472">Membrane</keyword>
<comment type="similarity">
    <text evidence="2 12">Belongs to the cytochrome P450 family.</text>
</comment>
<feature type="transmembrane region" description="Helical" evidence="13">
    <location>
        <begin position="6"/>
        <end position="23"/>
    </location>
</feature>
<evidence type="ECO:0000313" key="14">
    <source>
        <dbReference type="EMBL" id="KAA8524065.1"/>
    </source>
</evidence>
<reference evidence="14 15" key="1">
    <citation type="submission" date="2019-09" db="EMBL/GenBank/DDBJ databases">
        <title>A chromosome-level genome assembly of the Chinese tupelo Nyssa sinensis.</title>
        <authorList>
            <person name="Yang X."/>
            <person name="Kang M."/>
            <person name="Yang Y."/>
            <person name="Xiong H."/>
            <person name="Wang M."/>
            <person name="Zhang Z."/>
            <person name="Wang Z."/>
            <person name="Wu H."/>
            <person name="Ma T."/>
            <person name="Liu J."/>
            <person name="Xi Z."/>
        </authorList>
    </citation>
    <scope>NUCLEOTIDE SEQUENCE [LARGE SCALE GENOMIC DNA]</scope>
    <source>
        <strain evidence="14">J267</strain>
        <tissue evidence="14">Leaf</tissue>
    </source>
</reference>
<evidence type="ECO:0000256" key="10">
    <source>
        <dbReference type="ARBA" id="ARBA00023136"/>
    </source>
</evidence>
<dbReference type="GO" id="GO:0016020">
    <property type="term" value="C:membrane"/>
    <property type="evidence" value="ECO:0007669"/>
    <property type="project" value="UniProtKB-SubCell"/>
</dbReference>
<evidence type="ECO:0000256" key="11">
    <source>
        <dbReference type="PIRSR" id="PIRSR602401-1"/>
    </source>
</evidence>
<protein>
    <submittedName>
        <fullName evidence="14">Uncharacterized protein</fullName>
    </submittedName>
</protein>
<keyword evidence="4 13" id="KW-0812">Transmembrane</keyword>
<evidence type="ECO:0000256" key="8">
    <source>
        <dbReference type="ARBA" id="ARBA00023004"/>
    </source>
</evidence>
<gene>
    <name evidence="14" type="ORF">F0562_010504</name>
</gene>
<evidence type="ECO:0000256" key="7">
    <source>
        <dbReference type="ARBA" id="ARBA00023002"/>
    </source>
</evidence>
<evidence type="ECO:0000256" key="9">
    <source>
        <dbReference type="ARBA" id="ARBA00023033"/>
    </source>
</evidence>
<dbReference type="InterPro" id="IPR017972">
    <property type="entry name" value="Cyt_P450_CS"/>
</dbReference>
<evidence type="ECO:0000313" key="15">
    <source>
        <dbReference type="Proteomes" id="UP000325577"/>
    </source>
</evidence>
<evidence type="ECO:0000256" key="3">
    <source>
        <dbReference type="ARBA" id="ARBA00022617"/>
    </source>
</evidence>
<keyword evidence="6 13" id="KW-1133">Transmembrane helix</keyword>
<dbReference type="InterPro" id="IPR036396">
    <property type="entry name" value="Cyt_P450_sf"/>
</dbReference>
<evidence type="ECO:0000256" key="4">
    <source>
        <dbReference type="ARBA" id="ARBA00022692"/>
    </source>
</evidence>
<organism evidence="14 15">
    <name type="scientific">Nyssa sinensis</name>
    <dbReference type="NCBI Taxonomy" id="561372"/>
    <lineage>
        <taxon>Eukaryota</taxon>
        <taxon>Viridiplantae</taxon>
        <taxon>Streptophyta</taxon>
        <taxon>Embryophyta</taxon>
        <taxon>Tracheophyta</taxon>
        <taxon>Spermatophyta</taxon>
        <taxon>Magnoliopsida</taxon>
        <taxon>eudicotyledons</taxon>
        <taxon>Gunneridae</taxon>
        <taxon>Pentapetalae</taxon>
        <taxon>asterids</taxon>
        <taxon>Cornales</taxon>
        <taxon>Nyssaceae</taxon>
        <taxon>Nyssa</taxon>
    </lineage>
</organism>
<dbReference type="FunFam" id="1.10.630.10:FF:000029">
    <property type="entry name" value="Cytochrome P450 734A1"/>
    <property type="match status" value="1"/>
</dbReference>
<evidence type="ECO:0000256" key="12">
    <source>
        <dbReference type="RuleBase" id="RU000461"/>
    </source>
</evidence>
<dbReference type="SUPFAM" id="SSF48264">
    <property type="entry name" value="Cytochrome P450"/>
    <property type="match status" value="1"/>
</dbReference>
<dbReference type="CDD" id="cd20642">
    <property type="entry name" value="CYP72"/>
    <property type="match status" value="1"/>
</dbReference>
<dbReference type="GO" id="GO:0004497">
    <property type="term" value="F:monooxygenase activity"/>
    <property type="evidence" value="ECO:0007669"/>
    <property type="project" value="UniProtKB-KW"/>
</dbReference>
<dbReference type="GO" id="GO:0016705">
    <property type="term" value="F:oxidoreductase activity, acting on paired donors, with incorporation or reduction of molecular oxygen"/>
    <property type="evidence" value="ECO:0007669"/>
    <property type="project" value="InterPro"/>
</dbReference>